<feature type="compositionally biased region" description="Polar residues" evidence="1">
    <location>
        <begin position="169"/>
        <end position="181"/>
    </location>
</feature>
<dbReference type="AlphaFoldDB" id="A0A9D4BPJ1"/>
<organism evidence="2 3">
    <name type="scientific">Dreissena polymorpha</name>
    <name type="common">Zebra mussel</name>
    <name type="synonym">Mytilus polymorpha</name>
    <dbReference type="NCBI Taxonomy" id="45954"/>
    <lineage>
        <taxon>Eukaryota</taxon>
        <taxon>Metazoa</taxon>
        <taxon>Spiralia</taxon>
        <taxon>Lophotrochozoa</taxon>
        <taxon>Mollusca</taxon>
        <taxon>Bivalvia</taxon>
        <taxon>Autobranchia</taxon>
        <taxon>Heteroconchia</taxon>
        <taxon>Euheterodonta</taxon>
        <taxon>Imparidentia</taxon>
        <taxon>Neoheterodontei</taxon>
        <taxon>Myida</taxon>
        <taxon>Dreissenoidea</taxon>
        <taxon>Dreissenidae</taxon>
        <taxon>Dreissena</taxon>
    </lineage>
</organism>
<evidence type="ECO:0000313" key="2">
    <source>
        <dbReference type="EMBL" id="KAH3711646.1"/>
    </source>
</evidence>
<reference evidence="2" key="1">
    <citation type="journal article" date="2019" name="bioRxiv">
        <title>The Genome of the Zebra Mussel, Dreissena polymorpha: A Resource for Invasive Species Research.</title>
        <authorList>
            <person name="McCartney M.A."/>
            <person name="Auch B."/>
            <person name="Kono T."/>
            <person name="Mallez S."/>
            <person name="Zhang Y."/>
            <person name="Obille A."/>
            <person name="Becker A."/>
            <person name="Abrahante J.E."/>
            <person name="Garbe J."/>
            <person name="Badalamenti J.P."/>
            <person name="Herman A."/>
            <person name="Mangelson H."/>
            <person name="Liachko I."/>
            <person name="Sullivan S."/>
            <person name="Sone E.D."/>
            <person name="Koren S."/>
            <person name="Silverstein K.A.T."/>
            <person name="Beckman K.B."/>
            <person name="Gohl D.M."/>
        </authorList>
    </citation>
    <scope>NUCLEOTIDE SEQUENCE</scope>
    <source>
        <strain evidence="2">Duluth1</strain>
        <tissue evidence="2">Whole animal</tissue>
    </source>
</reference>
<evidence type="ECO:0000256" key="1">
    <source>
        <dbReference type="SAM" id="MobiDB-lite"/>
    </source>
</evidence>
<proteinExistence type="predicted"/>
<protein>
    <submittedName>
        <fullName evidence="2">Uncharacterized protein</fullName>
    </submittedName>
</protein>
<dbReference type="Proteomes" id="UP000828390">
    <property type="component" value="Unassembled WGS sequence"/>
</dbReference>
<reference evidence="2" key="2">
    <citation type="submission" date="2020-11" db="EMBL/GenBank/DDBJ databases">
        <authorList>
            <person name="McCartney M.A."/>
            <person name="Auch B."/>
            <person name="Kono T."/>
            <person name="Mallez S."/>
            <person name="Becker A."/>
            <person name="Gohl D.M."/>
            <person name="Silverstein K.A.T."/>
            <person name="Koren S."/>
            <person name="Bechman K.B."/>
            <person name="Herman A."/>
            <person name="Abrahante J.E."/>
            <person name="Garbe J."/>
        </authorList>
    </citation>
    <scope>NUCLEOTIDE SEQUENCE</scope>
    <source>
        <strain evidence="2">Duluth1</strain>
        <tissue evidence="2">Whole animal</tissue>
    </source>
</reference>
<keyword evidence="3" id="KW-1185">Reference proteome</keyword>
<sequence>MVDIQNLAAVGIVPMIKLTELLKPQISSNSEARTLIPDIMTIMGQVQYNLSLRRRYLIRPNINKRYSNLCNFNTPVSSMLFGDDIGMEIKNCDNGVSLGKDLRHSQRGRGYVPSPFNGSRGRGFNRGGFSAGYDFGQPMRYAPYPQRGSFRPEARPFGGAARRGRLSAPSATVTMEHQSKI</sequence>
<comment type="caution">
    <text evidence="2">The sequence shown here is derived from an EMBL/GenBank/DDBJ whole genome shotgun (WGS) entry which is preliminary data.</text>
</comment>
<accession>A0A9D4BPJ1</accession>
<name>A0A9D4BPJ1_DREPO</name>
<feature type="region of interest" description="Disordered" evidence="1">
    <location>
        <begin position="159"/>
        <end position="181"/>
    </location>
</feature>
<dbReference type="PANTHER" id="PTHR34239:SF2">
    <property type="entry name" value="TRANSPOSABLE ELEMENT P TRANSPOSASE_THAP9 CONSERVED DOMAIN-CONTAINING PROTEIN"/>
    <property type="match status" value="1"/>
</dbReference>
<gene>
    <name evidence="2" type="ORF">DPMN_071317</name>
</gene>
<dbReference type="EMBL" id="JAIWYP010000014">
    <property type="protein sequence ID" value="KAH3711646.1"/>
    <property type="molecule type" value="Genomic_DNA"/>
</dbReference>
<evidence type="ECO:0000313" key="3">
    <source>
        <dbReference type="Proteomes" id="UP000828390"/>
    </source>
</evidence>
<dbReference type="PANTHER" id="PTHR34239">
    <property type="entry name" value="APPLE DOMAIN-CONTAINING PROTEIN"/>
    <property type="match status" value="1"/>
</dbReference>